<reference evidence="2" key="2">
    <citation type="submission" date="2012-06" db="EMBL/GenBank/DDBJ databases">
        <authorList>
            <person name="Yu Y."/>
            <person name="Currie J."/>
            <person name="Lomeli R."/>
            <person name="Angelova A."/>
            <person name="Collura K."/>
            <person name="Wissotski M."/>
            <person name="Campos D."/>
            <person name="Kudrna D."/>
            <person name="Golser W."/>
            <person name="Ashely E."/>
            <person name="Descour A."/>
            <person name="Fernandes J."/>
            <person name="Soderlund C."/>
            <person name="Walbot V."/>
        </authorList>
    </citation>
    <scope>NUCLEOTIDE SEQUENCE</scope>
    <source>
        <strain evidence="2">B73</strain>
    </source>
</reference>
<organism evidence="2">
    <name type="scientific">Zea mays</name>
    <name type="common">Maize</name>
    <dbReference type="NCBI Taxonomy" id="4577"/>
    <lineage>
        <taxon>Eukaryota</taxon>
        <taxon>Viridiplantae</taxon>
        <taxon>Streptophyta</taxon>
        <taxon>Embryophyta</taxon>
        <taxon>Tracheophyta</taxon>
        <taxon>Spermatophyta</taxon>
        <taxon>Magnoliopsida</taxon>
        <taxon>Liliopsida</taxon>
        <taxon>Poales</taxon>
        <taxon>Poaceae</taxon>
        <taxon>PACMAD clade</taxon>
        <taxon>Panicoideae</taxon>
        <taxon>Andropogonodae</taxon>
        <taxon>Andropogoneae</taxon>
        <taxon>Tripsacinae</taxon>
        <taxon>Zea</taxon>
    </lineage>
</organism>
<reference evidence="2" key="1">
    <citation type="journal article" date="2009" name="PLoS Genet.">
        <title>Sequencing, mapping, and analysis of 27,455 maize full-length cDNAs.</title>
        <authorList>
            <person name="Soderlund C."/>
            <person name="Descour A."/>
            <person name="Kudrna D."/>
            <person name="Bomhoff M."/>
            <person name="Boyd L."/>
            <person name="Currie J."/>
            <person name="Angelova A."/>
            <person name="Collura K."/>
            <person name="Wissotski M."/>
            <person name="Ashley E."/>
            <person name="Morrow D."/>
            <person name="Fernandes J."/>
            <person name="Walbot V."/>
            <person name="Yu Y."/>
        </authorList>
    </citation>
    <scope>NUCLEOTIDE SEQUENCE</scope>
    <source>
        <strain evidence="2">B73</strain>
    </source>
</reference>
<feature type="region of interest" description="Disordered" evidence="1">
    <location>
        <begin position="34"/>
        <end position="63"/>
    </location>
</feature>
<sequence>MKSNSTYKWDHGAGGRVVTDLLWCGDAVAAGGLSLELSPPHGGGERRVGEAGAGREQVGRSGGRRGSAWAVLELQIGAVAAQPAKNEES</sequence>
<evidence type="ECO:0000313" key="2">
    <source>
        <dbReference type="EMBL" id="ACN31511.1"/>
    </source>
</evidence>
<dbReference type="AlphaFoldDB" id="C0PBG6"/>
<proteinExistence type="evidence at transcript level"/>
<dbReference type="EMBL" id="BT065635">
    <property type="protein sequence ID" value="ACN31511.1"/>
    <property type="molecule type" value="mRNA"/>
</dbReference>
<accession>C0PBG6</accession>
<evidence type="ECO:0000256" key="1">
    <source>
        <dbReference type="SAM" id="MobiDB-lite"/>
    </source>
</evidence>
<protein>
    <submittedName>
        <fullName evidence="2">Uncharacterized protein</fullName>
    </submittedName>
</protein>
<name>C0PBG6_MAIZE</name>
<dbReference type="HOGENOM" id="CLU_2458101_0_0_1"/>